<dbReference type="Gene3D" id="3.20.20.80">
    <property type="entry name" value="Glycosidases"/>
    <property type="match status" value="1"/>
</dbReference>
<dbReference type="SUPFAM" id="SSF51445">
    <property type="entry name" value="(Trans)glycosidases"/>
    <property type="match status" value="1"/>
</dbReference>
<sequence length="311" mass="34217">MQAQKVIWRLASLGGYNELDLPYALDIENSCIRYRTNKTCAKRATKSAVTLWSKTFLSAVKSKTGRTPIVYSYPNFLESSMARDKELAQYPLWLAQYALNPAISTAAPGFKNIGCYVHSWTTSSCKSQWNIWQYTSCGIAPKYGVPGTRLDLNVFRGSQDEFLALATGAWIPEEIDHMPINETSTMVLDYSVATSTDKYVVFSLKVLRPDSSPVVTGDVKFVSGANPTEFKFTQSVVRQTSGNWKIALKTDLAGTWNGQLRFSDPSGTHADVAYPVIFTLAQGVNPTPSPAAKPTPTAKPTTNGCKNQIKN</sequence>
<evidence type="ECO:0000313" key="3">
    <source>
        <dbReference type="EMBL" id="CAB4884129.1"/>
    </source>
</evidence>
<dbReference type="PROSITE" id="PS51904">
    <property type="entry name" value="GLYCOSYL_HYDROL_F25_2"/>
    <property type="match status" value="1"/>
</dbReference>
<proteinExistence type="inferred from homology"/>
<dbReference type="GO" id="GO:0016998">
    <property type="term" value="P:cell wall macromolecule catabolic process"/>
    <property type="evidence" value="ECO:0007669"/>
    <property type="project" value="InterPro"/>
</dbReference>
<evidence type="ECO:0000256" key="2">
    <source>
        <dbReference type="SAM" id="MobiDB-lite"/>
    </source>
</evidence>
<reference evidence="3" key="1">
    <citation type="submission" date="2020-05" db="EMBL/GenBank/DDBJ databases">
        <authorList>
            <person name="Chiriac C."/>
            <person name="Salcher M."/>
            <person name="Ghai R."/>
            <person name="Kavagutti S V."/>
        </authorList>
    </citation>
    <scope>NUCLEOTIDE SEQUENCE</scope>
</reference>
<dbReference type="PANTHER" id="PTHR34135:SF2">
    <property type="entry name" value="LYSOZYME"/>
    <property type="match status" value="1"/>
</dbReference>
<dbReference type="GO" id="GO:0016052">
    <property type="term" value="P:carbohydrate catabolic process"/>
    <property type="evidence" value="ECO:0007669"/>
    <property type="project" value="TreeGrafter"/>
</dbReference>
<dbReference type="PANTHER" id="PTHR34135">
    <property type="entry name" value="LYSOZYME"/>
    <property type="match status" value="1"/>
</dbReference>
<protein>
    <submittedName>
        <fullName evidence="3">Unannotated protein</fullName>
    </submittedName>
</protein>
<dbReference type="Pfam" id="PF01183">
    <property type="entry name" value="Glyco_hydro_25"/>
    <property type="match status" value="1"/>
</dbReference>
<organism evidence="3">
    <name type="scientific">freshwater metagenome</name>
    <dbReference type="NCBI Taxonomy" id="449393"/>
    <lineage>
        <taxon>unclassified sequences</taxon>
        <taxon>metagenomes</taxon>
        <taxon>ecological metagenomes</taxon>
    </lineage>
</organism>
<dbReference type="AlphaFoldDB" id="A0A6J7EVH2"/>
<name>A0A6J7EVH2_9ZZZZ</name>
<dbReference type="GO" id="GO:0003796">
    <property type="term" value="F:lysozyme activity"/>
    <property type="evidence" value="ECO:0007669"/>
    <property type="project" value="InterPro"/>
</dbReference>
<dbReference type="EMBL" id="CAFBLZ010000024">
    <property type="protein sequence ID" value="CAB4884129.1"/>
    <property type="molecule type" value="Genomic_DNA"/>
</dbReference>
<comment type="similarity">
    <text evidence="1">Belongs to the glycosyl hydrolase 25 family.</text>
</comment>
<accession>A0A6J7EVH2</accession>
<dbReference type="GO" id="GO:0009253">
    <property type="term" value="P:peptidoglycan catabolic process"/>
    <property type="evidence" value="ECO:0007669"/>
    <property type="project" value="InterPro"/>
</dbReference>
<dbReference type="InterPro" id="IPR017853">
    <property type="entry name" value="GH"/>
</dbReference>
<feature type="region of interest" description="Disordered" evidence="2">
    <location>
        <begin position="287"/>
        <end position="311"/>
    </location>
</feature>
<dbReference type="InterPro" id="IPR002053">
    <property type="entry name" value="Glyco_hydro_25"/>
</dbReference>
<gene>
    <name evidence="3" type="ORF">UFOPK3482_00420</name>
</gene>
<evidence type="ECO:0000256" key="1">
    <source>
        <dbReference type="ARBA" id="ARBA00010646"/>
    </source>
</evidence>